<sequence length="424" mass="44590">METLLILAALFALLLIGVPVAFALGGLGLMLLAFGGFSPLMAPAGILSSMDNFVLVSVPLFLLMANVMLKGGVGKDLFAALQAWVGHLPGGLAVATILACGVFAAISGSSVATAATIGTVAIPEMTKRGYPRHFTFGVLAAGGTLGILIPPSLIMIIYGVITEESVLALFIAGVGPGLLMIVFFIIYSILYARTLPSLERIAKATWEERWSSGVRALPTVALAVFVIAGIYRGWYTPTEAAAIGFAGALFVTGVVLRTLSLRDLWDAVVGSMKTTAVILLIVAGAKVFGKAIALYRIPQDVSAFISTNIDSAGLFILVVALVLLVMGLFMESLSLLLIMVPVLAGSLMPLGIDPIWFGVFFVIMVECALITPPVGLNLYVIQAVGKGTLTEVARGVLPFLALMLLTVLVITIFQDIVLWLPFHL</sequence>
<reference evidence="9" key="1">
    <citation type="submission" date="2020-12" db="EMBL/GenBank/DDBJ databases">
        <title>Bacterial taxonomy.</title>
        <authorList>
            <person name="Pan X."/>
        </authorList>
    </citation>
    <scope>NUCLEOTIDE SEQUENCE</scope>
    <source>
        <strain evidence="9">B2012</strain>
    </source>
</reference>
<evidence type="ECO:0000256" key="3">
    <source>
        <dbReference type="ARBA" id="ARBA00022519"/>
    </source>
</evidence>
<organism evidence="9 10">
    <name type="scientific">Acuticoccus mangrovi</name>
    <dbReference type="NCBI Taxonomy" id="2796142"/>
    <lineage>
        <taxon>Bacteria</taxon>
        <taxon>Pseudomonadati</taxon>
        <taxon>Pseudomonadota</taxon>
        <taxon>Alphaproteobacteria</taxon>
        <taxon>Hyphomicrobiales</taxon>
        <taxon>Amorphaceae</taxon>
        <taxon>Acuticoccus</taxon>
    </lineage>
</organism>
<dbReference type="PIRSF" id="PIRSF006066">
    <property type="entry name" value="HI0050"/>
    <property type="match status" value="1"/>
</dbReference>
<feature type="transmembrane region" description="Helical" evidence="7">
    <location>
        <begin position="396"/>
        <end position="420"/>
    </location>
</feature>
<comment type="caution">
    <text evidence="9">The sequence shown here is derived from an EMBL/GenBank/DDBJ whole genome shotgun (WGS) entry which is preliminary data.</text>
</comment>
<keyword evidence="2" id="KW-1003">Cell membrane</keyword>
<dbReference type="Pfam" id="PF06808">
    <property type="entry name" value="DctM"/>
    <property type="match status" value="1"/>
</dbReference>
<dbReference type="InterPro" id="IPR010656">
    <property type="entry name" value="DctM"/>
</dbReference>
<dbReference type="NCBIfam" id="TIGR00786">
    <property type="entry name" value="dctM"/>
    <property type="match status" value="1"/>
</dbReference>
<comment type="function">
    <text evidence="7">Part of the tripartite ATP-independent periplasmic (TRAP) transport system.</text>
</comment>
<evidence type="ECO:0000313" key="10">
    <source>
        <dbReference type="Proteomes" id="UP000609531"/>
    </source>
</evidence>
<keyword evidence="4 7" id="KW-0812">Transmembrane</keyword>
<dbReference type="PANTHER" id="PTHR33362:SF5">
    <property type="entry name" value="C4-DICARBOXYLATE TRAP TRANSPORTER LARGE PERMEASE PROTEIN DCTM"/>
    <property type="match status" value="1"/>
</dbReference>
<keyword evidence="10" id="KW-1185">Reference proteome</keyword>
<comment type="caution">
    <text evidence="7">Lacks conserved residue(s) required for the propagation of feature annotation.</text>
</comment>
<protein>
    <recommendedName>
        <fullName evidence="7">TRAP transporter large permease protein</fullName>
    </recommendedName>
</protein>
<evidence type="ECO:0000256" key="2">
    <source>
        <dbReference type="ARBA" id="ARBA00022475"/>
    </source>
</evidence>
<feature type="transmembrane region" description="Helical" evidence="7">
    <location>
        <begin position="213"/>
        <end position="234"/>
    </location>
</feature>
<dbReference type="AlphaFoldDB" id="A0A934IG58"/>
<feature type="transmembrane region" description="Helical" evidence="7">
    <location>
        <begin position="167"/>
        <end position="192"/>
    </location>
</feature>
<name>A0A934IG58_9HYPH</name>
<feature type="transmembrane region" description="Helical" evidence="7">
    <location>
        <begin position="355"/>
        <end position="376"/>
    </location>
</feature>
<dbReference type="GO" id="GO:0022857">
    <property type="term" value="F:transmembrane transporter activity"/>
    <property type="evidence" value="ECO:0007669"/>
    <property type="project" value="UniProtKB-UniRule"/>
</dbReference>
<evidence type="ECO:0000259" key="8">
    <source>
        <dbReference type="Pfam" id="PF06808"/>
    </source>
</evidence>
<feature type="transmembrane region" description="Helical" evidence="7">
    <location>
        <begin position="134"/>
        <end position="161"/>
    </location>
</feature>
<feature type="transmembrane region" description="Helical" evidence="7">
    <location>
        <begin position="77"/>
        <end position="97"/>
    </location>
</feature>
<proteinExistence type="inferred from homology"/>
<keyword evidence="7" id="KW-0813">Transport</keyword>
<evidence type="ECO:0000256" key="1">
    <source>
        <dbReference type="ARBA" id="ARBA00004429"/>
    </source>
</evidence>
<comment type="subcellular location">
    <subcellularLocation>
        <location evidence="1 7">Cell inner membrane</location>
        <topology evidence="1 7">Multi-pass membrane protein</topology>
    </subcellularLocation>
</comment>
<feature type="transmembrane region" description="Helical" evidence="7">
    <location>
        <begin position="315"/>
        <end position="343"/>
    </location>
</feature>
<evidence type="ECO:0000256" key="4">
    <source>
        <dbReference type="ARBA" id="ARBA00022692"/>
    </source>
</evidence>
<evidence type="ECO:0000256" key="5">
    <source>
        <dbReference type="ARBA" id="ARBA00022989"/>
    </source>
</evidence>
<evidence type="ECO:0000313" key="9">
    <source>
        <dbReference type="EMBL" id="MBJ3774376.1"/>
    </source>
</evidence>
<accession>A0A934IG58</accession>
<keyword evidence="6 7" id="KW-0472">Membrane</keyword>
<evidence type="ECO:0000256" key="6">
    <source>
        <dbReference type="ARBA" id="ARBA00023136"/>
    </source>
</evidence>
<keyword evidence="5 7" id="KW-1133">Transmembrane helix</keyword>
<comment type="subunit">
    <text evidence="7">The complex comprises the extracytoplasmic solute receptor protein and the two transmembrane proteins.</text>
</comment>
<dbReference type="RefSeq" id="WP_198880262.1">
    <property type="nucleotide sequence ID" value="NZ_JAEKJA010000001.1"/>
</dbReference>
<feature type="transmembrane region" description="Helical" evidence="7">
    <location>
        <begin position="240"/>
        <end position="256"/>
    </location>
</feature>
<dbReference type="Proteomes" id="UP000609531">
    <property type="component" value="Unassembled WGS sequence"/>
</dbReference>
<keyword evidence="3 7" id="KW-0997">Cell inner membrane</keyword>
<dbReference type="PANTHER" id="PTHR33362">
    <property type="entry name" value="SIALIC ACID TRAP TRANSPORTER PERMEASE PROTEIN SIAT-RELATED"/>
    <property type="match status" value="1"/>
</dbReference>
<evidence type="ECO:0000256" key="7">
    <source>
        <dbReference type="RuleBase" id="RU369079"/>
    </source>
</evidence>
<dbReference type="EMBL" id="JAEKJA010000001">
    <property type="protein sequence ID" value="MBJ3774376.1"/>
    <property type="molecule type" value="Genomic_DNA"/>
</dbReference>
<dbReference type="InterPro" id="IPR004681">
    <property type="entry name" value="TRAP_DctM"/>
</dbReference>
<feature type="domain" description="TRAP C4-dicarboxylate transport system permease DctM subunit" evidence="8">
    <location>
        <begin position="7"/>
        <end position="414"/>
    </location>
</feature>
<comment type="similarity">
    <text evidence="7">Belongs to the TRAP transporter large permease family.</text>
</comment>
<gene>
    <name evidence="9" type="ORF">JCR33_01670</name>
</gene>
<feature type="transmembrane region" description="Helical" evidence="7">
    <location>
        <begin position="276"/>
        <end position="295"/>
    </location>
</feature>
<feature type="transmembrane region" description="Helical" evidence="7">
    <location>
        <begin position="39"/>
        <end position="65"/>
    </location>
</feature>
<dbReference type="GO" id="GO:0005886">
    <property type="term" value="C:plasma membrane"/>
    <property type="evidence" value="ECO:0007669"/>
    <property type="project" value="UniProtKB-SubCell"/>
</dbReference>